<dbReference type="Proteomes" id="UP001371224">
    <property type="component" value="Unassembled WGS sequence"/>
</dbReference>
<sequence>MADWRPLSLASPLYSPPSVTTPAPVIGKLDELPFTSLSWENFERLQLRMMRDVEGLRHAQLYGDRGQAQLGLDIVALAPDGDGVALQSKDYKRFYKSHLTAAIKKFRDTKRPFEVKRLILGVACAVKSTGAVEELAVQRKALYPIVFDLWDAQELSTLLRDRPEIVIEYFGMPTAEAFCLPFKIDVAHVPSADAAAVREAIARTPEVSTGAQDLFEKAAATTDAAEALTLIEEGQSTLRKAGFGPHASAHDKERVRLLAVAGRADEAARQILDDFWAALDQGLSATAQMTQSRLDELSILAADDETVALYRQVIETAINLYQNPLGYVPEAASLRLGDPADQARLILLAGETALAGDQSGWLTKAVPAFSEYSRLPAIDESRRVRLRILIAESTDDWTELLTDARQLKLGYGLSGVVTARHARSLALHQKFLEADLAWDEASGFASLASQWGEASTWIFSRRAFRSRWNPFTSNELLPLQTAVREMGTSRPLLPTSDGAYVDALTALSEGNLRSASISAQRALRDAITTSDWVGEDRARRVLASILIESDEPALAAHHLAQVGATKQIEALGKSLSLEFIDITPDLDAPNYWTVGATYRLLGAQADLMPDNLVHLIATHITAELHAAEKGTYPDLRSFATSRYNNAIKALAGIAERLDLTAADAALTHFEAQPAVEENHYRYHDEDEALTVARIALTHPSLAPRAIAHLVPLLGRAQGGRSDTAQEAIATHATLAHHKLTELAEAGNKWARETLALGDPKDIDATVAAEALARLTTPLTHVKGVYSVGTGAVGDSLLVRHLGSESLDTAVTELLARADHPHLSSSDRGDYLVAASNLAPHLGEAQRTGHFATAMRLAISPTPSEHDEMNQQFTHKLGGLRMNGVPQGSRGQALALAAKLASTEAEREEVRRVVYSLLGENADYWPTIALQRLGDTVNDDLTFLAVQGWAIRTLVALRWAEHGKPDHLGPRLARDPDVRVRRALARALAQQPGGTHADTRDILAADPAYSVRTALKQAPA</sequence>
<evidence type="ECO:0000313" key="1">
    <source>
        <dbReference type="EMBL" id="MEJ1086722.1"/>
    </source>
</evidence>
<dbReference type="SUPFAM" id="SSF48371">
    <property type="entry name" value="ARM repeat"/>
    <property type="match status" value="1"/>
</dbReference>
<comment type="caution">
    <text evidence="1">The sequence shown here is derived from an EMBL/GenBank/DDBJ whole genome shotgun (WGS) entry which is preliminary data.</text>
</comment>
<protein>
    <recommendedName>
        <fullName evidence="3">Restriction endonuclease</fullName>
    </recommendedName>
</protein>
<dbReference type="RefSeq" id="WP_337330406.1">
    <property type="nucleotide sequence ID" value="NZ_JBBDGM010000001.1"/>
</dbReference>
<accession>A0ABU8L5X7</accession>
<evidence type="ECO:0008006" key="3">
    <source>
        <dbReference type="Google" id="ProtNLM"/>
    </source>
</evidence>
<dbReference type="InterPro" id="IPR016024">
    <property type="entry name" value="ARM-type_fold"/>
</dbReference>
<reference evidence="1 2" key="1">
    <citation type="submission" date="2024-02" db="EMBL/GenBank/DDBJ databases">
        <authorList>
            <person name="Saticioglu I.B."/>
        </authorList>
    </citation>
    <scope>NUCLEOTIDE SEQUENCE [LARGE SCALE GENOMIC DNA]</scope>
    <source>
        <strain evidence="1 2">Mu-80</strain>
    </source>
</reference>
<proteinExistence type="predicted"/>
<evidence type="ECO:0000313" key="2">
    <source>
        <dbReference type="Proteomes" id="UP001371224"/>
    </source>
</evidence>
<keyword evidence="2" id="KW-1185">Reference proteome</keyword>
<organism evidence="1 2">
    <name type="scientific">Microbacterium bandirmense</name>
    <dbReference type="NCBI Taxonomy" id="3122050"/>
    <lineage>
        <taxon>Bacteria</taxon>
        <taxon>Bacillati</taxon>
        <taxon>Actinomycetota</taxon>
        <taxon>Actinomycetes</taxon>
        <taxon>Micrococcales</taxon>
        <taxon>Microbacteriaceae</taxon>
        <taxon>Microbacterium</taxon>
    </lineage>
</organism>
<gene>
    <name evidence="1" type="ORF">WDU99_00145</name>
</gene>
<dbReference type="EMBL" id="JBBDGM010000001">
    <property type="protein sequence ID" value="MEJ1086722.1"/>
    <property type="molecule type" value="Genomic_DNA"/>
</dbReference>
<name>A0ABU8L5X7_9MICO</name>